<keyword evidence="5 15" id="KW-0645">Protease</keyword>
<dbReference type="GO" id="GO:0046872">
    <property type="term" value="F:metal ion binding"/>
    <property type="evidence" value="ECO:0007669"/>
    <property type="project" value="UniProtKB-KW"/>
</dbReference>
<keyword evidence="8" id="KW-0378">Hydrolase</keyword>
<feature type="transmembrane region" description="Helical" evidence="13">
    <location>
        <begin position="95"/>
        <end position="121"/>
    </location>
</feature>
<keyword evidence="7" id="KW-0479">Metal-binding</keyword>
<comment type="cofactor">
    <cofactor evidence="1">
        <name>Zn(2+)</name>
        <dbReference type="ChEBI" id="CHEBI:29105"/>
    </cofactor>
</comment>
<evidence type="ECO:0000256" key="12">
    <source>
        <dbReference type="ARBA" id="ARBA00023136"/>
    </source>
</evidence>
<dbReference type="Proteomes" id="UP000197003">
    <property type="component" value="Chromosome"/>
</dbReference>
<dbReference type="PANTHER" id="PTHR35864">
    <property type="entry name" value="ZINC METALLOPROTEASE MJ0611-RELATED"/>
    <property type="match status" value="1"/>
</dbReference>
<dbReference type="GO" id="GO:0005886">
    <property type="term" value="C:plasma membrane"/>
    <property type="evidence" value="ECO:0007669"/>
    <property type="project" value="UniProtKB-SubCell"/>
</dbReference>
<comment type="subcellular location">
    <subcellularLocation>
        <location evidence="2">Cell membrane</location>
        <topology evidence="2">Multi-pass membrane protein</topology>
    </subcellularLocation>
</comment>
<evidence type="ECO:0000313" key="15">
    <source>
        <dbReference type="EMBL" id="ASD63739.1"/>
    </source>
</evidence>
<evidence type="ECO:0000256" key="2">
    <source>
        <dbReference type="ARBA" id="ARBA00004651"/>
    </source>
</evidence>
<feature type="transmembrane region" description="Helical" evidence="13">
    <location>
        <begin position="133"/>
        <end position="153"/>
    </location>
</feature>
<dbReference type="CDD" id="cd06158">
    <property type="entry name" value="S2P-M50_like_1"/>
    <property type="match status" value="1"/>
</dbReference>
<dbReference type="InterPro" id="IPR052348">
    <property type="entry name" value="Metallopeptidase_M50B"/>
</dbReference>
<dbReference type="EMBL" id="CP020946">
    <property type="protein sequence ID" value="ASD63739.1"/>
    <property type="molecule type" value="Genomic_DNA"/>
</dbReference>
<keyword evidence="10 13" id="KW-1133">Transmembrane helix</keyword>
<keyword evidence="4" id="KW-1003">Cell membrane</keyword>
<proteinExistence type="inferred from homology"/>
<evidence type="ECO:0000256" key="4">
    <source>
        <dbReference type="ARBA" id="ARBA00022475"/>
    </source>
</evidence>
<feature type="domain" description="Peptidase M50" evidence="14">
    <location>
        <begin position="14"/>
        <end position="120"/>
    </location>
</feature>
<accession>A0A1Z3N8G4</accession>
<dbReference type="OrthoDB" id="5291252at2"/>
<evidence type="ECO:0000256" key="3">
    <source>
        <dbReference type="ARBA" id="ARBA00007931"/>
    </source>
</evidence>
<feature type="transmembrane region" description="Helical" evidence="13">
    <location>
        <begin position="52"/>
        <end position="75"/>
    </location>
</feature>
<gene>
    <name evidence="15" type="ORF">B9G79_09215</name>
</gene>
<evidence type="ECO:0000256" key="9">
    <source>
        <dbReference type="ARBA" id="ARBA00022833"/>
    </source>
</evidence>
<evidence type="ECO:0000256" key="11">
    <source>
        <dbReference type="ARBA" id="ARBA00023049"/>
    </source>
</evidence>
<keyword evidence="12 13" id="KW-0472">Membrane</keyword>
<protein>
    <submittedName>
        <fullName evidence="15">Zn-dependent protease</fullName>
    </submittedName>
</protein>
<dbReference type="AlphaFoldDB" id="A0A1Z3N8G4"/>
<evidence type="ECO:0000256" key="10">
    <source>
        <dbReference type="ARBA" id="ARBA00022989"/>
    </source>
</evidence>
<keyword evidence="6 13" id="KW-0812">Transmembrane</keyword>
<evidence type="ECO:0000259" key="14">
    <source>
        <dbReference type="Pfam" id="PF02163"/>
    </source>
</evidence>
<dbReference type="RefSeq" id="WP_088565259.1">
    <property type="nucleotide sequence ID" value="NZ_CP020946.1"/>
</dbReference>
<evidence type="ECO:0000256" key="6">
    <source>
        <dbReference type="ARBA" id="ARBA00022692"/>
    </source>
</evidence>
<evidence type="ECO:0000256" key="7">
    <source>
        <dbReference type="ARBA" id="ARBA00022723"/>
    </source>
</evidence>
<dbReference type="InterPro" id="IPR044537">
    <property type="entry name" value="Rip2-like"/>
</dbReference>
<organism evidence="15 16">
    <name type="scientific">Bdellovibrio bacteriovorus</name>
    <dbReference type="NCBI Taxonomy" id="959"/>
    <lineage>
        <taxon>Bacteria</taxon>
        <taxon>Pseudomonadati</taxon>
        <taxon>Bdellovibrionota</taxon>
        <taxon>Bdellovibrionia</taxon>
        <taxon>Bdellovibrionales</taxon>
        <taxon>Pseudobdellovibrionaceae</taxon>
        <taxon>Bdellovibrio</taxon>
    </lineage>
</organism>
<dbReference type="PANTHER" id="PTHR35864:SF1">
    <property type="entry name" value="ZINC METALLOPROTEASE YWHC-RELATED"/>
    <property type="match status" value="1"/>
</dbReference>
<feature type="transmembrane region" description="Helical" evidence="13">
    <location>
        <begin position="12"/>
        <end position="31"/>
    </location>
</feature>
<feature type="domain" description="Peptidase M50" evidence="14">
    <location>
        <begin position="130"/>
        <end position="191"/>
    </location>
</feature>
<keyword evidence="9" id="KW-0862">Zinc</keyword>
<dbReference type="Pfam" id="PF02163">
    <property type="entry name" value="Peptidase_M50"/>
    <property type="match status" value="2"/>
</dbReference>
<dbReference type="GO" id="GO:0006508">
    <property type="term" value="P:proteolysis"/>
    <property type="evidence" value="ECO:0007669"/>
    <property type="project" value="UniProtKB-KW"/>
</dbReference>
<evidence type="ECO:0000313" key="16">
    <source>
        <dbReference type="Proteomes" id="UP000197003"/>
    </source>
</evidence>
<evidence type="ECO:0000256" key="13">
    <source>
        <dbReference type="SAM" id="Phobius"/>
    </source>
</evidence>
<feature type="transmembrane region" description="Helical" evidence="13">
    <location>
        <begin position="182"/>
        <end position="200"/>
    </location>
</feature>
<name>A0A1Z3N8G4_BDEBC</name>
<comment type="similarity">
    <text evidence="3">Belongs to the peptidase M50B family.</text>
</comment>
<dbReference type="GO" id="GO:0008237">
    <property type="term" value="F:metallopeptidase activity"/>
    <property type="evidence" value="ECO:0007669"/>
    <property type="project" value="UniProtKB-KW"/>
</dbReference>
<evidence type="ECO:0000256" key="8">
    <source>
        <dbReference type="ARBA" id="ARBA00022801"/>
    </source>
</evidence>
<sequence length="220" mass="24247">MDMMEIGAKIGVYFIPFLFALCFHEFAHGWVARLRGDNTAEQMGRLTLNPVAHMDLIGTLILPIAAIAFSSPIFFGWAKPVPVNSRNLKNPRVDMFWIALAGPLSNILLAFVGAFAIALVAKYYSFGVYAKGAVAILQTFIVTNMFLAVFNLLPMHPLDGGKVLARFLPASLNYKLEQNEHITSMVLMVLVLTGMLRFLAEPVFWSSQRLINLALSGVGV</sequence>
<evidence type="ECO:0000256" key="5">
    <source>
        <dbReference type="ARBA" id="ARBA00022670"/>
    </source>
</evidence>
<keyword evidence="11" id="KW-0482">Metalloprotease</keyword>
<dbReference type="InterPro" id="IPR008915">
    <property type="entry name" value="Peptidase_M50"/>
</dbReference>
<evidence type="ECO:0000256" key="1">
    <source>
        <dbReference type="ARBA" id="ARBA00001947"/>
    </source>
</evidence>
<reference evidence="15 16" key="1">
    <citation type="submission" date="2017-04" db="EMBL/GenBank/DDBJ databases">
        <title>Whole genome sequence of Bdellovibrio bacteriovorus strain SSB218315.</title>
        <authorList>
            <person name="Oyedara O."/>
            <person name="Rodriguez-Perez M.A."/>
        </authorList>
    </citation>
    <scope>NUCLEOTIDE SEQUENCE [LARGE SCALE GENOMIC DNA]</scope>
    <source>
        <strain evidence="15 16">SSB218315</strain>
    </source>
</reference>